<protein>
    <recommendedName>
        <fullName evidence="1">RNase H type-1 domain-containing protein</fullName>
    </recommendedName>
</protein>
<comment type="caution">
    <text evidence="2">The sequence shown here is derived from an EMBL/GenBank/DDBJ whole genome shotgun (WGS) entry which is preliminary data.</text>
</comment>
<dbReference type="PANTHER" id="PTHR47723">
    <property type="entry name" value="OS05G0353850 PROTEIN"/>
    <property type="match status" value="1"/>
</dbReference>
<dbReference type="InterPro" id="IPR044730">
    <property type="entry name" value="RNase_H-like_dom_plant"/>
</dbReference>
<dbReference type="CDD" id="cd06222">
    <property type="entry name" value="RNase_H_like"/>
    <property type="match status" value="1"/>
</dbReference>
<evidence type="ECO:0000313" key="2">
    <source>
        <dbReference type="EMBL" id="KAL2340318.1"/>
    </source>
</evidence>
<accession>A0ABD1MWX5</accession>
<keyword evidence="3" id="KW-1185">Reference proteome</keyword>
<gene>
    <name evidence="2" type="ORF">Fmac_008258</name>
</gene>
<dbReference type="AlphaFoldDB" id="A0ABD1MWX5"/>
<proteinExistence type="predicted"/>
<dbReference type="Proteomes" id="UP001603857">
    <property type="component" value="Unassembled WGS sequence"/>
</dbReference>
<dbReference type="Pfam" id="PF13456">
    <property type="entry name" value="RVT_3"/>
    <property type="match status" value="1"/>
</dbReference>
<sequence length="166" mass="19028">MIVQFQRVFGDLGNTQPHVRFVRWEKPEINSVALNVNGSVMENGSMTEFGGLCRDHNDSFLFGFFGHLENHDILASEFKALEEGLQLCWEEGYISAGLVMFAPRHQKGHTTLAVRLDVKGERRRRSYEERNLVNRFHEDHDLPDVREGSRGFKVLEGVNRVEDAAL</sequence>
<dbReference type="InterPro" id="IPR002156">
    <property type="entry name" value="RNaseH_domain"/>
</dbReference>
<evidence type="ECO:0000313" key="3">
    <source>
        <dbReference type="Proteomes" id="UP001603857"/>
    </source>
</evidence>
<feature type="domain" description="RNase H type-1" evidence="1">
    <location>
        <begin position="35"/>
        <end position="93"/>
    </location>
</feature>
<dbReference type="InterPro" id="IPR053151">
    <property type="entry name" value="RNase_H-like"/>
</dbReference>
<name>A0ABD1MWX5_9FABA</name>
<dbReference type="EMBL" id="JBGMDY010000003">
    <property type="protein sequence ID" value="KAL2340318.1"/>
    <property type="molecule type" value="Genomic_DNA"/>
</dbReference>
<evidence type="ECO:0000259" key="1">
    <source>
        <dbReference type="Pfam" id="PF13456"/>
    </source>
</evidence>
<organism evidence="2 3">
    <name type="scientific">Flemingia macrophylla</name>
    <dbReference type="NCBI Taxonomy" id="520843"/>
    <lineage>
        <taxon>Eukaryota</taxon>
        <taxon>Viridiplantae</taxon>
        <taxon>Streptophyta</taxon>
        <taxon>Embryophyta</taxon>
        <taxon>Tracheophyta</taxon>
        <taxon>Spermatophyta</taxon>
        <taxon>Magnoliopsida</taxon>
        <taxon>eudicotyledons</taxon>
        <taxon>Gunneridae</taxon>
        <taxon>Pentapetalae</taxon>
        <taxon>rosids</taxon>
        <taxon>fabids</taxon>
        <taxon>Fabales</taxon>
        <taxon>Fabaceae</taxon>
        <taxon>Papilionoideae</taxon>
        <taxon>50 kb inversion clade</taxon>
        <taxon>NPAAA clade</taxon>
        <taxon>indigoferoid/millettioid clade</taxon>
        <taxon>Phaseoleae</taxon>
        <taxon>Flemingia</taxon>
    </lineage>
</organism>
<dbReference type="PANTHER" id="PTHR47723:SF19">
    <property type="entry name" value="POLYNUCLEOTIDYL TRANSFERASE, RIBONUCLEASE H-LIKE SUPERFAMILY PROTEIN"/>
    <property type="match status" value="1"/>
</dbReference>
<reference evidence="2 3" key="1">
    <citation type="submission" date="2024-08" db="EMBL/GenBank/DDBJ databases">
        <title>Insights into the chromosomal genome structure of Flemingia macrophylla.</title>
        <authorList>
            <person name="Ding Y."/>
            <person name="Zhao Y."/>
            <person name="Bi W."/>
            <person name="Wu M."/>
            <person name="Zhao G."/>
            <person name="Gong Y."/>
            <person name="Li W."/>
            <person name="Zhang P."/>
        </authorList>
    </citation>
    <scope>NUCLEOTIDE SEQUENCE [LARGE SCALE GENOMIC DNA]</scope>
    <source>
        <strain evidence="2">DYQJB</strain>
        <tissue evidence="2">Leaf</tissue>
    </source>
</reference>